<name>A0A6A6WT12_9PLEO</name>
<dbReference type="PANTHER" id="PTHR33112">
    <property type="entry name" value="DOMAIN PROTEIN, PUTATIVE-RELATED"/>
    <property type="match status" value="1"/>
</dbReference>
<dbReference type="EMBL" id="MU002343">
    <property type="protein sequence ID" value="KAF2787239.1"/>
    <property type="molecule type" value="Genomic_DNA"/>
</dbReference>
<evidence type="ECO:0000259" key="1">
    <source>
        <dbReference type="Pfam" id="PF06985"/>
    </source>
</evidence>
<organism evidence="2 3">
    <name type="scientific">Melanomma pulvis-pyrius CBS 109.77</name>
    <dbReference type="NCBI Taxonomy" id="1314802"/>
    <lineage>
        <taxon>Eukaryota</taxon>
        <taxon>Fungi</taxon>
        <taxon>Dikarya</taxon>
        <taxon>Ascomycota</taxon>
        <taxon>Pezizomycotina</taxon>
        <taxon>Dothideomycetes</taxon>
        <taxon>Pleosporomycetidae</taxon>
        <taxon>Pleosporales</taxon>
        <taxon>Melanommataceae</taxon>
        <taxon>Melanomma</taxon>
    </lineage>
</organism>
<feature type="domain" description="Heterokaryon incompatibility" evidence="1">
    <location>
        <begin position="181"/>
        <end position="338"/>
    </location>
</feature>
<dbReference type="Pfam" id="PF06985">
    <property type="entry name" value="HET"/>
    <property type="match status" value="1"/>
</dbReference>
<gene>
    <name evidence="2" type="ORF">K505DRAFT_329803</name>
</gene>
<dbReference type="InterPro" id="IPR010730">
    <property type="entry name" value="HET"/>
</dbReference>
<dbReference type="OrthoDB" id="5362512at2759"/>
<sequence>MWDHSNPICKKIAVRLAAEEKDPRGAFAEPIGNVQRSRECACAVCNVVCRMLDESEKKLGPGVGVRVGYAKNSVEEDKVEVNFNRSGIEVGGLEGFVTDSHPITAIPVSTSISGDTDSEKSFQRVIEWLNNCLTNHNTLCPTFGLVLNPLPARVLDLGPFPDGNGKDDVRLLQTSTEIGYYACLSHCWGTGTRPLETTRDTFSLHEVGIELAALPKTFQEAVTFTRRLSIRYLWIDSLCIIQDDNDDWRVQSALMAEIYQNALLTIAASASAGPEMGLFRTVGVERQYLDWELSVEEKEAKEKEHSTNGIFQNIRIRVPLPHDVNQHPLLTRAWAFQERLLSPRILHFGAHELIWECMECTTCECQGLGKIWSKRHRQWPAPKNRVSNAFLSPVGREWAVEAWQNTVSSYSCLKLSYTKDIFPALSGIARNIALVTGQQYVAGLWKDSLVLDLVWNNENPRKMERPVIWRAPTFSWASVTAKKDVDGVGASYAVMDVIGKSFGARAVLTQTVWKGTQHVEVVETQSTLLSPSDSLGQITAGYIVLSGFLVQATVCAADDATDCAADDASPASSSEDIAPIGKMPLDEGSFWPDYDYTVEGKDHISLGSTVFCLKLISAWKPQDRNVYVVYLTLRRIGDASGKGSVYERIGLYTESGEFDESLEMESEEDAICENAVVKII</sequence>
<dbReference type="PANTHER" id="PTHR33112:SF9">
    <property type="entry name" value="HETEROKARYON INCOMPATIBILITY DOMAIN-CONTAINING PROTEIN"/>
    <property type="match status" value="1"/>
</dbReference>
<reference evidence="2" key="1">
    <citation type="journal article" date="2020" name="Stud. Mycol.">
        <title>101 Dothideomycetes genomes: a test case for predicting lifestyles and emergence of pathogens.</title>
        <authorList>
            <person name="Haridas S."/>
            <person name="Albert R."/>
            <person name="Binder M."/>
            <person name="Bloem J."/>
            <person name="Labutti K."/>
            <person name="Salamov A."/>
            <person name="Andreopoulos B."/>
            <person name="Baker S."/>
            <person name="Barry K."/>
            <person name="Bills G."/>
            <person name="Bluhm B."/>
            <person name="Cannon C."/>
            <person name="Castanera R."/>
            <person name="Culley D."/>
            <person name="Daum C."/>
            <person name="Ezra D."/>
            <person name="Gonzalez J."/>
            <person name="Henrissat B."/>
            <person name="Kuo A."/>
            <person name="Liang C."/>
            <person name="Lipzen A."/>
            <person name="Lutzoni F."/>
            <person name="Magnuson J."/>
            <person name="Mondo S."/>
            <person name="Nolan M."/>
            <person name="Ohm R."/>
            <person name="Pangilinan J."/>
            <person name="Park H.-J."/>
            <person name="Ramirez L."/>
            <person name="Alfaro M."/>
            <person name="Sun H."/>
            <person name="Tritt A."/>
            <person name="Yoshinaga Y."/>
            <person name="Zwiers L.-H."/>
            <person name="Turgeon B."/>
            <person name="Goodwin S."/>
            <person name="Spatafora J."/>
            <person name="Crous P."/>
            <person name="Grigoriev I."/>
        </authorList>
    </citation>
    <scope>NUCLEOTIDE SEQUENCE</scope>
    <source>
        <strain evidence="2">CBS 109.77</strain>
    </source>
</reference>
<proteinExistence type="predicted"/>
<dbReference type="Proteomes" id="UP000799757">
    <property type="component" value="Unassembled WGS sequence"/>
</dbReference>
<evidence type="ECO:0000313" key="3">
    <source>
        <dbReference type="Proteomes" id="UP000799757"/>
    </source>
</evidence>
<accession>A0A6A6WT12</accession>
<evidence type="ECO:0000313" key="2">
    <source>
        <dbReference type="EMBL" id="KAF2787239.1"/>
    </source>
</evidence>
<protein>
    <submittedName>
        <fullName evidence="2">HET-domain-containing protein</fullName>
    </submittedName>
</protein>
<keyword evidence="3" id="KW-1185">Reference proteome</keyword>
<dbReference type="AlphaFoldDB" id="A0A6A6WT12"/>